<feature type="compositionally biased region" description="Basic and acidic residues" evidence="1">
    <location>
        <begin position="261"/>
        <end position="271"/>
    </location>
</feature>
<organism evidence="2">
    <name type="scientific">Chromera velia CCMP2878</name>
    <dbReference type="NCBI Taxonomy" id="1169474"/>
    <lineage>
        <taxon>Eukaryota</taxon>
        <taxon>Sar</taxon>
        <taxon>Alveolata</taxon>
        <taxon>Colpodellida</taxon>
        <taxon>Chromeraceae</taxon>
        <taxon>Chromera</taxon>
    </lineage>
</organism>
<feature type="region of interest" description="Disordered" evidence="1">
    <location>
        <begin position="732"/>
        <end position="776"/>
    </location>
</feature>
<feature type="region of interest" description="Disordered" evidence="1">
    <location>
        <begin position="399"/>
        <end position="449"/>
    </location>
</feature>
<feature type="compositionally biased region" description="Basic and acidic residues" evidence="1">
    <location>
        <begin position="742"/>
        <end position="769"/>
    </location>
</feature>
<dbReference type="Pfam" id="PF10294">
    <property type="entry name" value="Methyltransf_16"/>
    <property type="match status" value="2"/>
</dbReference>
<dbReference type="PANTHER" id="PTHR14614">
    <property type="entry name" value="HEPATOCELLULAR CARCINOMA-ASSOCIATED ANTIGEN"/>
    <property type="match status" value="1"/>
</dbReference>
<feature type="compositionally biased region" description="Low complexity" evidence="1">
    <location>
        <begin position="686"/>
        <end position="697"/>
    </location>
</feature>
<feature type="region of interest" description="Disordered" evidence="1">
    <location>
        <begin position="807"/>
        <end position="830"/>
    </location>
</feature>
<reference evidence="2" key="1">
    <citation type="submission" date="2014-11" db="EMBL/GenBank/DDBJ databases">
        <authorList>
            <person name="Otto D Thomas"/>
            <person name="Naeem Raeece"/>
        </authorList>
    </citation>
    <scope>NUCLEOTIDE SEQUENCE</scope>
</reference>
<gene>
    <name evidence="2" type="ORF">Cvel_1745</name>
</gene>
<feature type="compositionally biased region" description="Gly residues" evidence="1">
    <location>
        <begin position="667"/>
        <end position="683"/>
    </location>
</feature>
<dbReference type="Gene3D" id="3.40.50.150">
    <property type="entry name" value="Vaccinia Virus protein VP39"/>
    <property type="match status" value="1"/>
</dbReference>
<sequence>MANSPASLKGRLPLCHQENWDEALSEEEPFAPLEERLENVRRLYLRQARINEVLSACRLCGVQYDTGIQEEFVKKVLDHPTSLRHPPGLLYTTKLLRPLIFEIRLRARLDPSQALTDAYARRMNSYCKSEQQPPSFRTYVIPPFYEEGPRENAPSPSVPVSRVMGLAPGEREVTLRVQEDESAVGLRTWTAGFFLAGFALENEEEFRGRKVLELGAGVGFPTVVAGLRVPYGSWIATDHLRSVLDNLHHNCSLNGVSVETGNHREREKPGEGRLSSSVSGSTPLFPRAHGKTEKLKRENACVSDKTVESPAASQLVLEKLDWREDPPERFEEIMREHKIDLIVASDVIYHSELTRWLIRALCLLLSCRSSQSLSQGREGEQKGAPHPCLCCRRAQKQKGKNIRGTFQPLKPPPFRFSSPPSPPPALESNPSVDGAVGDGDDDPIVPPDGPILPLPTQRPPASALMIAPVCDPGDVQTETEGSVTAEGMIGPAPVCTTMQKGLQAPLGESAATADTTTGRSPCSLGMSGSAGAIMPVAGGRTSCTLELYDGGGMSGRTCPCIGIGREYRDSKETAPECPSDSAIAAALSANPAALLSALRPDWQAYEQQALTGSVNGDPESLRKLWKRSREERRERGERGEGQANGSQTFVSADEGLGGRDAPPAAGDFGGGRSGTASEGGRGGCQSESSSPTGRSSFSFSSLGGLLAAGGDHLVNSSAAAWQRESAELDLSRLQQQQQQQQERQDWEVKKEGEEVERNLQPHNRKEESASAHLPESSLALSSSTLSALHALHRDALDCACPFPASPLERKDRGRCDAPSRRDETSSIASEDSEIVVPVPACLASKAPIPSEKKRGKRDRGDDQFTPVARERCAYGGGDVAPLDLSPTTSLAGKLELFAALESDAHRTALLESEPRLLRVAEETVNSWSVSIKQQPESPSDCYCAACGGVDEKEEEVFAYIATTIRDDDSFNFFWKEAKKAGLKIEIDRRPVGDIFAVPLWYTCMLRVSLPRPPR</sequence>
<dbReference type="PANTHER" id="PTHR14614:SF130">
    <property type="entry name" value="PROTEIN-LYSINE N-METHYLTRANSFERASE EEF2KMT"/>
    <property type="match status" value="1"/>
</dbReference>
<dbReference type="InterPro" id="IPR029063">
    <property type="entry name" value="SAM-dependent_MTases_sf"/>
</dbReference>
<protein>
    <recommendedName>
        <fullName evidence="3">FAM86 N-terminal domain-containing protein</fullName>
    </recommendedName>
</protein>
<name>A0A0G4I342_9ALVE</name>
<evidence type="ECO:0000313" key="2">
    <source>
        <dbReference type="EMBL" id="CEM51356.1"/>
    </source>
</evidence>
<feature type="compositionally biased region" description="Basic and acidic residues" evidence="1">
    <location>
        <begin position="627"/>
        <end position="640"/>
    </location>
</feature>
<evidence type="ECO:0000256" key="1">
    <source>
        <dbReference type="SAM" id="MobiDB-lite"/>
    </source>
</evidence>
<evidence type="ECO:0008006" key="3">
    <source>
        <dbReference type="Google" id="ProtNLM"/>
    </source>
</evidence>
<feature type="compositionally biased region" description="Basic and acidic residues" evidence="1">
    <location>
        <begin position="807"/>
        <end position="824"/>
    </location>
</feature>
<dbReference type="EMBL" id="CDMZ01004921">
    <property type="protein sequence ID" value="CEM51356.1"/>
    <property type="molecule type" value="Genomic_DNA"/>
</dbReference>
<feature type="region of interest" description="Disordered" evidence="1">
    <location>
        <begin position="845"/>
        <end position="864"/>
    </location>
</feature>
<feature type="compositionally biased region" description="Low complexity" evidence="1">
    <location>
        <begin position="426"/>
        <end position="435"/>
    </location>
</feature>
<feature type="compositionally biased region" description="Pro residues" evidence="1">
    <location>
        <begin position="409"/>
        <end position="425"/>
    </location>
</feature>
<dbReference type="SUPFAM" id="SSF53335">
    <property type="entry name" value="S-adenosyl-L-methionine-dependent methyltransferases"/>
    <property type="match status" value="1"/>
</dbReference>
<dbReference type="AlphaFoldDB" id="A0A0G4I342"/>
<proteinExistence type="predicted"/>
<feature type="region of interest" description="Disordered" evidence="1">
    <location>
        <begin position="258"/>
        <end position="289"/>
    </location>
</feature>
<dbReference type="InterPro" id="IPR019410">
    <property type="entry name" value="Methyltransf_16"/>
</dbReference>
<feature type="region of interest" description="Disordered" evidence="1">
    <location>
        <begin position="627"/>
        <end position="697"/>
    </location>
</feature>
<accession>A0A0G4I342</accession>
<dbReference type="VEuPathDB" id="CryptoDB:Cvel_1745"/>